<feature type="region of interest" description="Disordered" evidence="1">
    <location>
        <begin position="83"/>
        <end position="106"/>
    </location>
</feature>
<keyword evidence="2" id="KW-0732">Signal</keyword>
<protein>
    <submittedName>
        <fullName evidence="3">Uncharacterized protein</fullName>
    </submittedName>
</protein>
<evidence type="ECO:0000313" key="4">
    <source>
        <dbReference type="Proteomes" id="UP000694383"/>
    </source>
</evidence>
<proteinExistence type="predicted"/>
<dbReference type="GeneTree" id="ENSGT00940000158571"/>
<accession>A0A8C7WRD1</accession>
<evidence type="ECO:0000256" key="2">
    <source>
        <dbReference type="SAM" id="SignalP"/>
    </source>
</evidence>
<feature type="signal peptide" evidence="2">
    <location>
        <begin position="1"/>
        <end position="22"/>
    </location>
</feature>
<keyword evidence="4" id="KW-1185">Reference proteome</keyword>
<feature type="compositionally biased region" description="Polar residues" evidence="1">
    <location>
        <begin position="83"/>
        <end position="96"/>
    </location>
</feature>
<sequence length="319" mass="34861">LSRSPLRLLLCALVLLPPCAFSHPQPCQVLKRIGHTVRVGALHVQPRLLSTTEDWGALAQELDKQVKTSAGASGYGNLRTKVAANTQRSANKSKSQARQRDSSKEERVFAPRDSVLLAVEALNRAGLLPFNLSLELVMAVGSALGELPAFSYSSVGIPEDEDPLSFLESVCHTVVVQGVSAMIAFPRNREELIKLEFVSLSLQVPVVSLVQREFTRHSKVNKQRGERNTQTNTLRTQSVCKNASCVKLSTEGEPLQFNNSDFCFACEANFYKCIIIQPQMEGTFLLQSSGCIGNVLCSTLHFTLDALSSSVQLTVISLD</sequence>
<reference evidence="3" key="2">
    <citation type="submission" date="2025-09" db="UniProtKB">
        <authorList>
            <consortium name="Ensembl"/>
        </authorList>
    </citation>
    <scope>IDENTIFICATION</scope>
</reference>
<feature type="chain" id="PRO_5034957441" evidence="2">
    <location>
        <begin position="23"/>
        <end position="319"/>
    </location>
</feature>
<dbReference type="Proteomes" id="UP000694383">
    <property type="component" value="Unplaced"/>
</dbReference>
<dbReference type="Ensembl" id="ENSOSIT00000002195.1">
    <property type="protein sequence ID" value="ENSOSIP00000002060.1"/>
    <property type="gene ID" value="ENSOSIG00000001131.1"/>
</dbReference>
<evidence type="ECO:0000313" key="3">
    <source>
        <dbReference type="Ensembl" id="ENSOSIP00000002060.1"/>
    </source>
</evidence>
<organism evidence="3 4">
    <name type="scientific">Oryzias sinensis</name>
    <name type="common">Chinese medaka</name>
    <dbReference type="NCBI Taxonomy" id="183150"/>
    <lineage>
        <taxon>Eukaryota</taxon>
        <taxon>Metazoa</taxon>
        <taxon>Chordata</taxon>
        <taxon>Craniata</taxon>
        <taxon>Vertebrata</taxon>
        <taxon>Euteleostomi</taxon>
        <taxon>Actinopterygii</taxon>
        <taxon>Neopterygii</taxon>
        <taxon>Teleostei</taxon>
        <taxon>Neoteleostei</taxon>
        <taxon>Acanthomorphata</taxon>
        <taxon>Ovalentaria</taxon>
        <taxon>Atherinomorphae</taxon>
        <taxon>Beloniformes</taxon>
        <taxon>Adrianichthyidae</taxon>
        <taxon>Oryziinae</taxon>
        <taxon>Oryzias</taxon>
    </lineage>
</organism>
<evidence type="ECO:0000256" key="1">
    <source>
        <dbReference type="SAM" id="MobiDB-lite"/>
    </source>
</evidence>
<name>A0A8C7WRD1_9TELE</name>
<dbReference type="AlphaFoldDB" id="A0A8C7WRD1"/>
<reference evidence="3" key="1">
    <citation type="submission" date="2025-08" db="UniProtKB">
        <authorList>
            <consortium name="Ensembl"/>
        </authorList>
    </citation>
    <scope>IDENTIFICATION</scope>
</reference>